<keyword evidence="3" id="KW-0808">Transferase</keyword>
<dbReference type="Gene3D" id="3.40.50.2000">
    <property type="entry name" value="Glycogen Phosphorylase B"/>
    <property type="match status" value="2"/>
</dbReference>
<dbReference type="PANTHER" id="PTHR46401">
    <property type="entry name" value="GLYCOSYLTRANSFERASE WBBK-RELATED"/>
    <property type="match status" value="1"/>
</dbReference>
<evidence type="ECO:0000259" key="1">
    <source>
        <dbReference type="Pfam" id="PF00534"/>
    </source>
</evidence>
<dbReference type="CDD" id="cd03801">
    <property type="entry name" value="GT4_PimA-like"/>
    <property type="match status" value="1"/>
</dbReference>
<evidence type="ECO:0000259" key="2">
    <source>
        <dbReference type="Pfam" id="PF13439"/>
    </source>
</evidence>
<keyword evidence="4" id="KW-1185">Reference proteome</keyword>
<evidence type="ECO:0000313" key="3">
    <source>
        <dbReference type="EMBL" id="CAD7044813.1"/>
    </source>
</evidence>
<evidence type="ECO:0000313" key="4">
    <source>
        <dbReference type="Proteomes" id="UP000606921"/>
    </source>
</evidence>
<protein>
    <submittedName>
        <fullName evidence="3">Glycosyl transferase</fullName>
    </submittedName>
</protein>
<comment type="caution">
    <text evidence="3">The sequence shown here is derived from an EMBL/GenBank/DDBJ whole genome shotgun (WGS) entry which is preliminary data.</text>
</comment>
<dbReference type="Proteomes" id="UP000606921">
    <property type="component" value="Unassembled WGS sequence"/>
</dbReference>
<dbReference type="InterPro" id="IPR028098">
    <property type="entry name" value="Glyco_trans_4-like_N"/>
</dbReference>
<dbReference type="RefSeq" id="WP_328803967.1">
    <property type="nucleotide sequence ID" value="NZ_CABFWF030000013.1"/>
</dbReference>
<feature type="domain" description="Glycosyl transferase family 1" evidence="1">
    <location>
        <begin position="246"/>
        <end position="338"/>
    </location>
</feature>
<dbReference type="InterPro" id="IPR001296">
    <property type="entry name" value="Glyco_trans_1"/>
</dbReference>
<reference evidence="3 4" key="1">
    <citation type="submission" date="2020-11" db="EMBL/GenBank/DDBJ databases">
        <authorList>
            <person name="Lassalle F."/>
        </authorList>
    </citation>
    <scope>NUCLEOTIDE SEQUENCE [LARGE SCALE GENOMIC DNA]</scope>
    <source>
        <strain evidence="3 4">JC140</strain>
    </source>
</reference>
<sequence length="370" mass="40455">MQQVLSLNGMRLLMTVDSIGGVWRYAMDLAAGLRDLGAETLFVCLGPGPTEDKREEAERIGRLILLDAPLDWLARNKSQLTAVPEMLAELGRQERVDLLHLNLPSQAANIATDIPVVTVSHSCVVTWFAGVRGTPVPTDWQWQQELNRSGFDHSDAVVSPSFSHAAMLEKAYGPVPRLHVVHNGSRLENILTGKRDVVFAAGRWWDDGKNGTVLDEAARSVRWPVLMAGATEGPNGQSRPIHHALHRGELSHGQTMSLMHEAKIVASPSLYEPFGLAPLEAARAGAALVLSDIPTYREIWEGCAYFADPRDPVLFAAAINQLAEDSDLRAALAVKAYERSLQFTVEAQTQAMAKIYAGLRSPHKTLHAAE</sequence>
<dbReference type="Pfam" id="PF13439">
    <property type="entry name" value="Glyco_transf_4"/>
    <property type="match status" value="1"/>
</dbReference>
<name>A0ABM8PRP9_9HYPH</name>
<accession>A0ABM8PRP9</accession>
<proteinExistence type="predicted"/>
<gene>
    <name evidence="3" type="ORF">REJC140_03873</name>
</gene>
<feature type="domain" description="Glycosyltransferase subfamily 4-like N-terminal" evidence="2">
    <location>
        <begin position="19"/>
        <end position="184"/>
    </location>
</feature>
<dbReference type="PANTHER" id="PTHR46401:SF8">
    <property type="entry name" value="BLL6006 PROTEIN"/>
    <property type="match status" value="1"/>
</dbReference>
<dbReference type="EMBL" id="CABFWF030000013">
    <property type="protein sequence ID" value="CAD7044813.1"/>
    <property type="molecule type" value="Genomic_DNA"/>
</dbReference>
<organism evidence="3 4">
    <name type="scientific">Pseudorhizobium endolithicum</name>
    <dbReference type="NCBI Taxonomy" id="1191678"/>
    <lineage>
        <taxon>Bacteria</taxon>
        <taxon>Pseudomonadati</taxon>
        <taxon>Pseudomonadota</taxon>
        <taxon>Alphaproteobacteria</taxon>
        <taxon>Hyphomicrobiales</taxon>
        <taxon>Rhizobiaceae</taxon>
        <taxon>Rhizobium/Agrobacterium group</taxon>
        <taxon>Pseudorhizobium</taxon>
    </lineage>
</organism>
<dbReference type="SUPFAM" id="SSF53756">
    <property type="entry name" value="UDP-Glycosyltransferase/glycogen phosphorylase"/>
    <property type="match status" value="1"/>
</dbReference>
<dbReference type="Pfam" id="PF00534">
    <property type="entry name" value="Glycos_transf_1"/>
    <property type="match status" value="1"/>
</dbReference>
<dbReference type="GO" id="GO:0016740">
    <property type="term" value="F:transferase activity"/>
    <property type="evidence" value="ECO:0007669"/>
    <property type="project" value="UniProtKB-KW"/>
</dbReference>